<dbReference type="InterPro" id="IPR016166">
    <property type="entry name" value="FAD-bd_PCMH"/>
</dbReference>
<keyword evidence="9" id="KW-1185">Reference proteome</keyword>
<dbReference type="HOGENOM" id="CLU_018354_0_0_1"/>
<dbReference type="OrthoDB" id="415825at2759"/>
<dbReference type="InterPro" id="IPR036318">
    <property type="entry name" value="FAD-bd_PCMH-like_sf"/>
</dbReference>
<feature type="chain" id="PRO_5001770899" description="FAD-binding PCMH-type domain-containing protein" evidence="6">
    <location>
        <begin position="22"/>
        <end position="505"/>
    </location>
</feature>
<evidence type="ECO:0000256" key="4">
    <source>
        <dbReference type="ARBA" id="ARBA00022827"/>
    </source>
</evidence>
<gene>
    <name evidence="8" type="ORF">S7711_06942</name>
</gene>
<feature type="signal peptide" evidence="6">
    <location>
        <begin position="1"/>
        <end position="21"/>
    </location>
</feature>
<reference evidence="8 9" key="1">
    <citation type="journal article" date="2014" name="BMC Genomics">
        <title>Comparative genome sequencing reveals chemotype-specific gene clusters in the toxigenic black mold Stachybotrys.</title>
        <authorList>
            <person name="Semeiks J."/>
            <person name="Borek D."/>
            <person name="Otwinowski Z."/>
            <person name="Grishin N.V."/>
        </authorList>
    </citation>
    <scope>NUCLEOTIDE SEQUENCE [LARGE SCALE GENOMIC DNA]</scope>
    <source>
        <strain evidence="9">CBS 109288 / IBT 7711</strain>
    </source>
</reference>
<dbReference type="InterPro" id="IPR016169">
    <property type="entry name" value="FAD-bd_PCMH_sub2"/>
</dbReference>
<evidence type="ECO:0000256" key="2">
    <source>
        <dbReference type="ARBA" id="ARBA00005466"/>
    </source>
</evidence>
<comment type="similarity">
    <text evidence="2">Belongs to the oxygen-dependent FAD-linked oxidoreductase family.</text>
</comment>
<dbReference type="PROSITE" id="PS51387">
    <property type="entry name" value="FAD_PCMH"/>
    <property type="match status" value="1"/>
</dbReference>
<keyword evidence="4" id="KW-0274">FAD</keyword>
<dbReference type="Gene3D" id="3.40.462.20">
    <property type="match status" value="1"/>
</dbReference>
<sequence>MWTNAASSIFLIGHAVSRVTAACPPDLRGILLDEANEWSSGAVITFPEDGADFYNVTERWSPYEAPTFAAAISVATEEDVIQAVQLAREHQIAFLATGGRHSVVNTLESFQQGLAVDLSNLKSVQIDEAAMTLTVGGGIRTRDIYGPVSQAGFWMPVGSCSCPGLVGVTIGGGANVWSGTHGMISDLLLSVRMITAEGELVEVSQTQNPDLFWGLRGAGANFGIITSATYQLQRRPENNILVVDVLFPPQANISYYEAVAELSRHQPAELSASHTVTYNGTLGLPLIAGSFLYFGPREQGLDLLAPIFALNPMFRAINVVPWERLPATIQLGADAQICLPGSIHNTYGGYMRNLSVPYLIRTFTALSQFYAQYPSARRSVAVYRHRGRGGPADDIPDDATAYAWRNSNGGSTTANMDDREINLSWPAADTATEAAAVALGERVRSDFVATSGYDELAVHVNIARRTDTLEQVYGVDRLPRLAALKSIWDPNNVFGYHHPLPTSYP</sequence>
<evidence type="ECO:0000259" key="7">
    <source>
        <dbReference type="PROSITE" id="PS51387"/>
    </source>
</evidence>
<dbReference type="EMBL" id="KL648676">
    <property type="protein sequence ID" value="KEY66035.1"/>
    <property type="molecule type" value="Genomic_DNA"/>
</dbReference>
<keyword evidence="5" id="KW-0560">Oxidoreductase</keyword>
<dbReference type="Pfam" id="PF01565">
    <property type="entry name" value="FAD_binding_4"/>
    <property type="match status" value="1"/>
</dbReference>
<keyword evidence="6" id="KW-0732">Signal</keyword>
<evidence type="ECO:0000256" key="3">
    <source>
        <dbReference type="ARBA" id="ARBA00022630"/>
    </source>
</evidence>
<evidence type="ECO:0000256" key="6">
    <source>
        <dbReference type="SAM" id="SignalP"/>
    </source>
</evidence>
<evidence type="ECO:0000313" key="9">
    <source>
        <dbReference type="Proteomes" id="UP000028045"/>
    </source>
</evidence>
<keyword evidence="3" id="KW-0285">Flavoprotein</keyword>
<comment type="cofactor">
    <cofactor evidence="1">
        <name>FAD</name>
        <dbReference type="ChEBI" id="CHEBI:57692"/>
    </cofactor>
</comment>
<accession>A0A084AL56</accession>
<dbReference type="InterPro" id="IPR006094">
    <property type="entry name" value="Oxid_FAD_bind_N"/>
</dbReference>
<dbReference type="PANTHER" id="PTHR42973:SF9">
    <property type="entry name" value="FAD-BINDING PCMH-TYPE DOMAIN-CONTAINING PROTEIN-RELATED"/>
    <property type="match status" value="1"/>
</dbReference>
<evidence type="ECO:0000313" key="8">
    <source>
        <dbReference type="EMBL" id="KEY66035.1"/>
    </source>
</evidence>
<proteinExistence type="inferred from homology"/>
<evidence type="ECO:0000256" key="1">
    <source>
        <dbReference type="ARBA" id="ARBA00001974"/>
    </source>
</evidence>
<dbReference type="AlphaFoldDB" id="A0A084AL56"/>
<organism evidence="8 9">
    <name type="scientific">Stachybotrys chartarum (strain CBS 109288 / IBT 7711)</name>
    <name type="common">Toxic black mold</name>
    <name type="synonym">Stilbospora chartarum</name>
    <dbReference type="NCBI Taxonomy" id="1280523"/>
    <lineage>
        <taxon>Eukaryota</taxon>
        <taxon>Fungi</taxon>
        <taxon>Dikarya</taxon>
        <taxon>Ascomycota</taxon>
        <taxon>Pezizomycotina</taxon>
        <taxon>Sordariomycetes</taxon>
        <taxon>Hypocreomycetidae</taxon>
        <taxon>Hypocreales</taxon>
        <taxon>Stachybotryaceae</taxon>
        <taxon>Stachybotrys</taxon>
    </lineage>
</organism>
<dbReference type="Proteomes" id="UP000028045">
    <property type="component" value="Unassembled WGS sequence"/>
</dbReference>
<feature type="domain" description="FAD-binding PCMH-type" evidence="7">
    <location>
        <begin position="63"/>
        <end position="235"/>
    </location>
</feature>
<protein>
    <recommendedName>
        <fullName evidence="7">FAD-binding PCMH-type domain-containing protein</fullName>
    </recommendedName>
</protein>
<dbReference type="GO" id="GO:0071949">
    <property type="term" value="F:FAD binding"/>
    <property type="evidence" value="ECO:0007669"/>
    <property type="project" value="InterPro"/>
</dbReference>
<dbReference type="PANTHER" id="PTHR42973">
    <property type="entry name" value="BINDING OXIDOREDUCTASE, PUTATIVE (AFU_ORTHOLOGUE AFUA_1G17690)-RELATED"/>
    <property type="match status" value="1"/>
</dbReference>
<dbReference type="InterPro" id="IPR050416">
    <property type="entry name" value="FAD-linked_Oxidoreductase"/>
</dbReference>
<evidence type="ECO:0000256" key="5">
    <source>
        <dbReference type="ARBA" id="ARBA00023002"/>
    </source>
</evidence>
<name>A0A084AL56_STACB</name>
<dbReference type="GO" id="GO:0016491">
    <property type="term" value="F:oxidoreductase activity"/>
    <property type="evidence" value="ECO:0007669"/>
    <property type="project" value="UniProtKB-KW"/>
</dbReference>
<dbReference type="Gene3D" id="3.30.465.10">
    <property type="match status" value="1"/>
</dbReference>
<dbReference type="SUPFAM" id="SSF56176">
    <property type="entry name" value="FAD-binding/transporter-associated domain-like"/>
    <property type="match status" value="1"/>
</dbReference>